<keyword evidence="2" id="KW-1003">Cell membrane</keyword>
<keyword evidence="11" id="KW-1185">Reference proteome</keyword>
<keyword evidence="6" id="KW-0472">Membrane</keyword>
<dbReference type="PANTHER" id="PTHR32089:SF112">
    <property type="entry name" value="LYSOZYME-LIKE PROTEIN-RELATED"/>
    <property type="match status" value="1"/>
</dbReference>
<keyword evidence="6" id="KW-0812">Transmembrane</keyword>
<keyword evidence="6" id="KW-1133">Transmembrane helix</keyword>
<proteinExistence type="inferred from homology"/>
<reference evidence="10 11" key="2">
    <citation type="journal article" date="2013" name="Int. J. Syst. Evol. Microbiol.">
        <title>Methylophaga nitratireducenticrescens sp. nov. and Methylophaga frappieri sp. nov., isolated from the biofilm of the methanol-fed denitrification system treating the seawater at the Montreal Biodome.</title>
        <authorList>
            <person name="Villeneuve C."/>
            <person name="Martineau C."/>
            <person name="Mauffrey F."/>
            <person name="Villemur R."/>
        </authorList>
    </citation>
    <scope>NUCLEOTIDE SEQUENCE [LARGE SCALE GENOMIC DNA]</scope>
    <source>
        <strain evidence="10 11">JAM1</strain>
    </source>
</reference>
<dbReference type="CDD" id="cd06225">
    <property type="entry name" value="HAMP"/>
    <property type="match status" value="1"/>
</dbReference>
<dbReference type="Proteomes" id="UP000009144">
    <property type="component" value="Chromosome"/>
</dbReference>
<feature type="transmembrane region" description="Helical" evidence="6">
    <location>
        <begin position="212"/>
        <end position="234"/>
    </location>
</feature>
<dbReference type="eggNOG" id="COG0840">
    <property type="taxonomic scope" value="Bacteria"/>
</dbReference>
<feature type="domain" description="T-SNARE coiled-coil homology" evidence="8">
    <location>
        <begin position="480"/>
        <end position="542"/>
    </location>
</feature>
<accession>I1XM68</accession>
<gene>
    <name evidence="10" type="ordered locus">Q7A_2699</name>
</gene>
<dbReference type="PATRIC" id="fig|754476.3.peg.2647"/>
<dbReference type="HOGENOM" id="CLU_000445_107_27_6"/>
<dbReference type="OrthoDB" id="5620315at2"/>
<dbReference type="RefSeq" id="WP_014707848.1">
    <property type="nucleotide sequence ID" value="NC_017857.3"/>
</dbReference>
<evidence type="ECO:0000256" key="4">
    <source>
        <dbReference type="ARBA" id="ARBA00029447"/>
    </source>
</evidence>
<keyword evidence="3 5" id="KW-0807">Transducer</keyword>
<dbReference type="GO" id="GO:0004888">
    <property type="term" value="F:transmembrane signaling receptor activity"/>
    <property type="evidence" value="ECO:0007669"/>
    <property type="project" value="InterPro"/>
</dbReference>
<dbReference type="STRING" id="754476.Q7A_2699"/>
<dbReference type="SUPFAM" id="SSF58104">
    <property type="entry name" value="Methyl-accepting chemotaxis protein (MCP) signaling domain"/>
    <property type="match status" value="1"/>
</dbReference>
<dbReference type="GO" id="GO:0006935">
    <property type="term" value="P:chemotaxis"/>
    <property type="evidence" value="ECO:0007669"/>
    <property type="project" value="InterPro"/>
</dbReference>
<feature type="transmembrane region" description="Helical" evidence="6">
    <location>
        <begin position="12"/>
        <end position="33"/>
    </location>
</feature>
<comment type="similarity">
    <text evidence="4">Belongs to the methyl-accepting chemotaxis (MCP) protein family.</text>
</comment>
<dbReference type="InterPro" id="IPR000727">
    <property type="entry name" value="T_SNARE_dom"/>
</dbReference>
<evidence type="ECO:0000259" key="8">
    <source>
        <dbReference type="PROSITE" id="PS50192"/>
    </source>
</evidence>
<dbReference type="GO" id="GO:0005886">
    <property type="term" value="C:plasma membrane"/>
    <property type="evidence" value="ECO:0007669"/>
    <property type="project" value="UniProtKB-SubCell"/>
</dbReference>
<dbReference type="InterPro" id="IPR003660">
    <property type="entry name" value="HAMP_dom"/>
</dbReference>
<evidence type="ECO:0000313" key="10">
    <source>
        <dbReference type="EMBL" id="AFI85487.1"/>
    </source>
</evidence>
<dbReference type="GO" id="GO:0007165">
    <property type="term" value="P:signal transduction"/>
    <property type="evidence" value="ECO:0007669"/>
    <property type="project" value="UniProtKB-KW"/>
</dbReference>
<feature type="domain" description="Methyl-accepting transducer" evidence="7">
    <location>
        <begin position="293"/>
        <end position="529"/>
    </location>
</feature>
<dbReference type="CDD" id="cd11386">
    <property type="entry name" value="MCP_signal"/>
    <property type="match status" value="1"/>
</dbReference>
<evidence type="ECO:0000259" key="7">
    <source>
        <dbReference type="PROSITE" id="PS50111"/>
    </source>
</evidence>
<protein>
    <submittedName>
        <fullName evidence="10">Methyl-accepting chemotaxis protein I (Serine chemoreceptor protein)</fullName>
    </submittedName>
</protein>
<dbReference type="InterPro" id="IPR004089">
    <property type="entry name" value="MCPsignal_dom"/>
</dbReference>
<dbReference type="InterPro" id="IPR004090">
    <property type="entry name" value="Chemotax_Me-accpt_rcpt"/>
</dbReference>
<dbReference type="PROSITE" id="PS50192">
    <property type="entry name" value="T_SNARE"/>
    <property type="match status" value="1"/>
</dbReference>
<evidence type="ECO:0000256" key="2">
    <source>
        <dbReference type="ARBA" id="ARBA00022519"/>
    </source>
</evidence>
<dbReference type="Gene3D" id="1.10.287.950">
    <property type="entry name" value="Methyl-accepting chemotaxis protein"/>
    <property type="match status" value="1"/>
</dbReference>
<dbReference type="FunFam" id="1.10.287.950:FF:000001">
    <property type="entry name" value="Methyl-accepting chemotaxis sensory transducer"/>
    <property type="match status" value="1"/>
</dbReference>
<dbReference type="Pfam" id="PF00015">
    <property type="entry name" value="MCPsignal"/>
    <property type="match status" value="1"/>
</dbReference>
<comment type="subcellular location">
    <subcellularLocation>
        <location evidence="1">Cell inner membrane</location>
        <topology evidence="1">Multi-pass membrane protein</topology>
    </subcellularLocation>
</comment>
<dbReference type="KEGG" id="mej:Q7A_2699"/>
<evidence type="ECO:0000313" key="11">
    <source>
        <dbReference type="Proteomes" id="UP000009144"/>
    </source>
</evidence>
<feature type="domain" description="HAMP" evidence="9">
    <location>
        <begin position="235"/>
        <end position="288"/>
    </location>
</feature>
<evidence type="ECO:0000259" key="9">
    <source>
        <dbReference type="PROSITE" id="PS50885"/>
    </source>
</evidence>
<dbReference type="Pfam" id="PF00672">
    <property type="entry name" value="HAMP"/>
    <property type="match status" value="1"/>
</dbReference>
<organism evidence="10 11">
    <name type="scientific">Methylophaga nitratireducenticrescens</name>
    <dbReference type="NCBI Taxonomy" id="754476"/>
    <lineage>
        <taxon>Bacteria</taxon>
        <taxon>Pseudomonadati</taxon>
        <taxon>Pseudomonadota</taxon>
        <taxon>Gammaproteobacteria</taxon>
        <taxon>Thiotrichales</taxon>
        <taxon>Piscirickettsiaceae</taxon>
        <taxon>Methylophaga</taxon>
    </lineage>
</organism>
<dbReference type="SMART" id="SM00283">
    <property type="entry name" value="MA"/>
    <property type="match status" value="1"/>
</dbReference>
<evidence type="ECO:0000256" key="3">
    <source>
        <dbReference type="ARBA" id="ARBA00023224"/>
    </source>
</evidence>
<keyword evidence="2" id="KW-0997">Cell inner membrane</keyword>
<sequence>MKFLNNLSIGKKIFTVVIALTIAQLFIAAFAILKMRDIAEEFSVMNEMVIPLERRVAKTSELQYKKSAVLQALLLDARSGAPRSIIKSHFAEIEDITAENQLVLSEIVQILEQANSTDLQADMLVDVTSMADNTEKVVQQQQNYQTYVDAAIKIIKRGGSMSGGGYLSEEEQRELKNIEADLFLTLAAMQLSIDNISQRAVSNVEQKQTSGVFNLIAIAAVSLIIGVLISKIIINNIVRPIKDVMNTLSAMAQDNDLTRRMTFTSKDEVGAMGSVFNSFVEKLQELVLGITSASEQLSTAAEETSVVSETTNTNIAKQKNETVQVATAITQMTATVEEVAANAEKASNAAHKGETDSNVGRNVVEQIITSINALASEINDSSDVIRKVKMDSENIGLILDVIKNIAEQTNLLALNAAIEAARAGDQGRGFAVVADEVRTLAQRTQQSTQEIESLISTLQAGSDNAVQSMEQNQSSITQLVAKGTEATDSLQAITQSVRAITEMNLSITTAAEEQSQVVNDINRNIQTIQYVSESTAEGSEQVSKASQEIAKLSEELTAMVRQFKIS</sequence>
<dbReference type="PANTHER" id="PTHR32089">
    <property type="entry name" value="METHYL-ACCEPTING CHEMOTAXIS PROTEIN MCPB"/>
    <property type="match status" value="1"/>
</dbReference>
<evidence type="ECO:0000256" key="5">
    <source>
        <dbReference type="PROSITE-ProRule" id="PRU00284"/>
    </source>
</evidence>
<dbReference type="PRINTS" id="PR00260">
    <property type="entry name" value="CHEMTRNSDUCR"/>
</dbReference>
<dbReference type="SMART" id="SM00304">
    <property type="entry name" value="HAMP"/>
    <property type="match status" value="1"/>
</dbReference>
<evidence type="ECO:0000256" key="1">
    <source>
        <dbReference type="ARBA" id="ARBA00004429"/>
    </source>
</evidence>
<name>I1XM68_METNJ</name>
<dbReference type="AlphaFoldDB" id="I1XM68"/>
<evidence type="ECO:0000256" key="6">
    <source>
        <dbReference type="SAM" id="Phobius"/>
    </source>
</evidence>
<dbReference type="EMBL" id="CP003390">
    <property type="protein sequence ID" value="AFI85487.1"/>
    <property type="molecule type" value="Genomic_DNA"/>
</dbReference>
<dbReference type="PROSITE" id="PS50885">
    <property type="entry name" value="HAMP"/>
    <property type="match status" value="1"/>
</dbReference>
<reference evidence="10 11" key="1">
    <citation type="journal article" date="2012" name="J. Bacteriol.">
        <title>Complete genome sequences of Methylophaga sp. strain JAM1 and Methylophaga sp. strain JAM7.</title>
        <authorList>
            <person name="Villeneuve C."/>
            <person name="Martineau C."/>
            <person name="Mauffrey F."/>
            <person name="Villemur R."/>
        </authorList>
    </citation>
    <scope>NUCLEOTIDE SEQUENCE [LARGE SCALE GENOMIC DNA]</scope>
    <source>
        <strain evidence="10 11">JAM1</strain>
    </source>
</reference>
<dbReference type="PROSITE" id="PS50111">
    <property type="entry name" value="CHEMOTAXIS_TRANSDUC_2"/>
    <property type="match status" value="1"/>
</dbReference>